<feature type="chain" id="PRO_5023036079" evidence="1">
    <location>
        <begin position="23"/>
        <end position="199"/>
    </location>
</feature>
<feature type="domain" description="Outer membrane protein beta-barrel" evidence="2">
    <location>
        <begin position="30"/>
        <end position="179"/>
    </location>
</feature>
<reference evidence="3 4" key="1">
    <citation type="journal article" date="2016" name="Int. J. Syst. Evol. Microbiol.">
        <title>Panacibacter ginsenosidivorans gen. nov., sp. nov., with ginsenoside converting activity isolated from soil of a ginseng field.</title>
        <authorList>
            <person name="Siddiqi M.Z."/>
            <person name="Muhammad Shafi S."/>
            <person name="Choi K.D."/>
            <person name="Im W.T."/>
        </authorList>
    </citation>
    <scope>NUCLEOTIDE SEQUENCE [LARGE SCALE GENOMIC DNA]</scope>
    <source>
        <strain evidence="3 4">Gsoil1550</strain>
    </source>
</reference>
<dbReference type="Gene3D" id="2.40.160.20">
    <property type="match status" value="1"/>
</dbReference>
<sequence length="199" mass="21915">MKRIMLGASIVALAMIMNTSNAQDSKSHYTMPKMGIKGGLSLTGISNFEGDQRVTAHAGIFVHHTINKNWCFQPELLYSAQGQKYMTDEGQKRVLALDYIQAPFMMQYYPAKRFYVEMGPQVGLLINSKTKNAPTGEDKIAVDGGYRKVDLGVNAGLGVNFTDHFGIYGRYTQGLVDVTKSSEAYKLNTGVQIGAAVRF</sequence>
<dbReference type="KEGG" id="pgin:FRZ67_05995"/>
<dbReference type="InterPro" id="IPR025665">
    <property type="entry name" value="Beta-barrel_OMP_2"/>
</dbReference>
<dbReference type="OrthoDB" id="947434at2"/>
<dbReference type="Pfam" id="PF13568">
    <property type="entry name" value="OMP_b-brl_2"/>
    <property type="match status" value="1"/>
</dbReference>
<evidence type="ECO:0000256" key="1">
    <source>
        <dbReference type="SAM" id="SignalP"/>
    </source>
</evidence>
<dbReference type="Proteomes" id="UP000321533">
    <property type="component" value="Chromosome"/>
</dbReference>
<proteinExistence type="predicted"/>
<gene>
    <name evidence="3" type="ORF">FRZ67_05995</name>
</gene>
<evidence type="ECO:0000313" key="3">
    <source>
        <dbReference type="EMBL" id="QEC66875.1"/>
    </source>
</evidence>
<evidence type="ECO:0000313" key="4">
    <source>
        <dbReference type="Proteomes" id="UP000321533"/>
    </source>
</evidence>
<keyword evidence="4" id="KW-1185">Reference proteome</keyword>
<protein>
    <submittedName>
        <fullName evidence="3">PorT family protein</fullName>
    </submittedName>
</protein>
<accession>A0A5B8V6X4</accession>
<keyword evidence="1" id="KW-0732">Signal</keyword>
<name>A0A5B8V6X4_9BACT</name>
<dbReference type="AlphaFoldDB" id="A0A5B8V6X4"/>
<dbReference type="RefSeq" id="WP_147188675.1">
    <property type="nucleotide sequence ID" value="NZ_CP042435.1"/>
</dbReference>
<organism evidence="3 4">
    <name type="scientific">Panacibacter ginsenosidivorans</name>
    <dbReference type="NCBI Taxonomy" id="1813871"/>
    <lineage>
        <taxon>Bacteria</taxon>
        <taxon>Pseudomonadati</taxon>
        <taxon>Bacteroidota</taxon>
        <taxon>Chitinophagia</taxon>
        <taxon>Chitinophagales</taxon>
        <taxon>Chitinophagaceae</taxon>
        <taxon>Panacibacter</taxon>
    </lineage>
</organism>
<evidence type="ECO:0000259" key="2">
    <source>
        <dbReference type="Pfam" id="PF13568"/>
    </source>
</evidence>
<dbReference type="EMBL" id="CP042435">
    <property type="protein sequence ID" value="QEC66875.1"/>
    <property type="molecule type" value="Genomic_DNA"/>
</dbReference>
<feature type="signal peptide" evidence="1">
    <location>
        <begin position="1"/>
        <end position="22"/>
    </location>
</feature>